<feature type="coiled-coil region" evidence="5">
    <location>
        <begin position="3"/>
        <end position="30"/>
    </location>
</feature>
<evidence type="ECO:0000259" key="6">
    <source>
        <dbReference type="Pfam" id="PF01258"/>
    </source>
</evidence>
<keyword evidence="3" id="KW-0862">Zinc</keyword>
<evidence type="ECO:0000256" key="1">
    <source>
        <dbReference type="ARBA" id="ARBA00022723"/>
    </source>
</evidence>
<dbReference type="Pfam" id="PF01258">
    <property type="entry name" value="zf-dskA_traR"/>
    <property type="match status" value="1"/>
</dbReference>
<gene>
    <name evidence="7" type="ORF">COZ90_01470</name>
</gene>
<sequence length="123" mass="14311">MNKKLLLELKEKLEKERVTIEEQLKRFAKKDEKLKGDWDTIFPRFDGGEAGSAALEKAADEVEEYSTLLPIEYSLELKLKNIDLALEKIKKGKYGICEECGKEIPEERLKVSPEFRFCLRCKK</sequence>
<dbReference type="PANTHER" id="PTHR33823:SF4">
    <property type="entry name" value="GENERAL STRESS PROTEIN 16O"/>
    <property type="match status" value="1"/>
</dbReference>
<dbReference type="PANTHER" id="PTHR33823">
    <property type="entry name" value="RNA POLYMERASE-BINDING TRANSCRIPTION FACTOR DKSA-RELATED"/>
    <property type="match status" value="1"/>
</dbReference>
<evidence type="ECO:0000256" key="4">
    <source>
        <dbReference type="PROSITE-ProRule" id="PRU00510"/>
    </source>
</evidence>
<dbReference type="PROSITE" id="PS51128">
    <property type="entry name" value="ZF_DKSA_2"/>
    <property type="match status" value="1"/>
</dbReference>
<accession>A0A2H9N144</accession>
<keyword evidence="1" id="KW-0479">Metal-binding</keyword>
<dbReference type="AlphaFoldDB" id="A0A2H9N144"/>
<evidence type="ECO:0000313" key="7">
    <source>
        <dbReference type="EMBL" id="PIW91233.1"/>
    </source>
</evidence>
<feature type="zinc finger region" description="dksA C4-type" evidence="4">
    <location>
        <begin position="97"/>
        <end position="121"/>
    </location>
</feature>
<dbReference type="InterPro" id="IPR000962">
    <property type="entry name" value="Znf_DskA_TraR"/>
</dbReference>
<evidence type="ECO:0000256" key="2">
    <source>
        <dbReference type="ARBA" id="ARBA00022771"/>
    </source>
</evidence>
<evidence type="ECO:0000256" key="3">
    <source>
        <dbReference type="ARBA" id="ARBA00022833"/>
    </source>
</evidence>
<feature type="domain" description="Zinc finger DksA/TraR C4-type" evidence="6">
    <location>
        <begin position="92"/>
        <end position="122"/>
    </location>
</feature>
<dbReference type="EMBL" id="PFHJ01000036">
    <property type="protein sequence ID" value="PIW91233.1"/>
    <property type="molecule type" value="Genomic_DNA"/>
</dbReference>
<dbReference type="GO" id="GO:0008270">
    <property type="term" value="F:zinc ion binding"/>
    <property type="evidence" value="ECO:0007669"/>
    <property type="project" value="UniProtKB-KW"/>
</dbReference>
<dbReference type="SUPFAM" id="SSF57716">
    <property type="entry name" value="Glucocorticoid receptor-like (DNA-binding domain)"/>
    <property type="match status" value="1"/>
</dbReference>
<dbReference type="InterPro" id="IPR020458">
    <property type="entry name" value="Znf_DskA_TraR_CS"/>
</dbReference>
<dbReference type="PROSITE" id="PS01102">
    <property type="entry name" value="ZF_DKSA_1"/>
    <property type="match status" value="1"/>
</dbReference>
<dbReference type="Gene3D" id="1.20.120.910">
    <property type="entry name" value="DksA, coiled-coil domain"/>
    <property type="match status" value="1"/>
</dbReference>
<keyword evidence="5" id="KW-0175">Coiled coil</keyword>
<evidence type="ECO:0000313" key="8">
    <source>
        <dbReference type="Proteomes" id="UP000236840"/>
    </source>
</evidence>
<name>A0A2H9N144_9BACT</name>
<comment type="caution">
    <text evidence="7">The sequence shown here is derived from an EMBL/GenBank/DDBJ whole genome shotgun (WGS) entry which is preliminary data.</text>
</comment>
<organism evidence="7 8">
    <name type="scientific">Candidatus Nealsonbacteria bacterium CG_4_8_14_3_um_filter_37_36</name>
    <dbReference type="NCBI Taxonomy" id="1974688"/>
    <lineage>
        <taxon>Bacteria</taxon>
        <taxon>Candidatus Nealsoniibacteriota</taxon>
    </lineage>
</organism>
<proteinExistence type="predicted"/>
<protein>
    <recommendedName>
        <fullName evidence="6">Zinc finger DksA/TraR C4-type domain-containing protein</fullName>
    </recommendedName>
</protein>
<evidence type="ECO:0000256" key="5">
    <source>
        <dbReference type="SAM" id="Coils"/>
    </source>
</evidence>
<keyword evidence="2" id="KW-0863">Zinc-finger</keyword>
<dbReference type="Proteomes" id="UP000236840">
    <property type="component" value="Unassembled WGS sequence"/>
</dbReference>
<reference evidence="8" key="1">
    <citation type="submission" date="2017-09" db="EMBL/GenBank/DDBJ databases">
        <title>Depth-based differentiation of microbial function through sediment-hosted aquifers and enrichment of novel symbionts in the deep terrestrial subsurface.</title>
        <authorList>
            <person name="Probst A.J."/>
            <person name="Ladd B."/>
            <person name="Jarett J.K."/>
            <person name="Geller-Mcgrath D.E."/>
            <person name="Sieber C.M.K."/>
            <person name="Emerson J.B."/>
            <person name="Anantharaman K."/>
            <person name="Thomas B.C."/>
            <person name="Malmstrom R."/>
            <person name="Stieglmeier M."/>
            <person name="Klingl A."/>
            <person name="Woyke T."/>
            <person name="Ryan C.M."/>
            <person name="Banfield J.F."/>
        </authorList>
    </citation>
    <scope>NUCLEOTIDE SEQUENCE [LARGE SCALE GENOMIC DNA]</scope>
</reference>